<feature type="region of interest" description="Disordered" evidence="6">
    <location>
        <begin position="215"/>
        <end position="339"/>
    </location>
</feature>
<evidence type="ECO:0000256" key="2">
    <source>
        <dbReference type="ARBA" id="ARBA00022741"/>
    </source>
</evidence>
<feature type="compositionally biased region" description="Low complexity" evidence="6">
    <location>
        <begin position="269"/>
        <end position="284"/>
    </location>
</feature>
<dbReference type="InterPro" id="IPR027417">
    <property type="entry name" value="P-loop_NTPase"/>
</dbReference>
<keyword evidence="4" id="KW-0347">Helicase</keyword>
<dbReference type="CDD" id="cd18787">
    <property type="entry name" value="SF2_C_DEAD"/>
    <property type="match status" value="1"/>
</dbReference>
<dbReference type="Pfam" id="PF00271">
    <property type="entry name" value="Helicase_C"/>
    <property type="match status" value="1"/>
</dbReference>
<evidence type="ECO:0000259" key="7">
    <source>
        <dbReference type="PROSITE" id="PS51192"/>
    </source>
</evidence>
<evidence type="ECO:0008006" key="11">
    <source>
        <dbReference type="Google" id="ProtNLM"/>
    </source>
</evidence>
<dbReference type="EMBL" id="BSDZ01000005">
    <property type="protein sequence ID" value="GLI60076.1"/>
    <property type="molecule type" value="Genomic_DNA"/>
</dbReference>
<dbReference type="PROSITE" id="PS51192">
    <property type="entry name" value="HELICASE_ATP_BIND_1"/>
    <property type="match status" value="1"/>
</dbReference>
<accession>A0ABQ5RR82</accession>
<feature type="compositionally biased region" description="Basic and acidic residues" evidence="6">
    <location>
        <begin position="1066"/>
        <end position="1079"/>
    </location>
</feature>
<dbReference type="CDD" id="cd00268">
    <property type="entry name" value="DEADc"/>
    <property type="match status" value="1"/>
</dbReference>
<feature type="region of interest" description="Disordered" evidence="6">
    <location>
        <begin position="153"/>
        <end position="181"/>
    </location>
</feature>
<dbReference type="PROSITE" id="PS00039">
    <property type="entry name" value="DEAD_ATP_HELICASE"/>
    <property type="match status" value="1"/>
</dbReference>
<feature type="compositionally biased region" description="Polar residues" evidence="6">
    <location>
        <begin position="330"/>
        <end position="339"/>
    </location>
</feature>
<evidence type="ECO:0000256" key="5">
    <source>
        <dbReference type="ARBA" id="ARBA00022840"/>
    </source>
</evidence>
<protein>
    <recommendedName>
        <fullName evidence="11">DEAD/DEAH box helicase</fullName>
    </recommendedName>
</protein>
<dbReference type="SMART" id="SM00490">
    <property type="entry name" value="HELICc"/>
    <property type="match status" value="1"/>
</dbReference>
<evidence type="ECO:0000256" key="3">
    <source>
        <dbReference type="ARBA" id="ARBA00022801"/>
    </source>
</evidence>
<dbReference type="InterPro" id="IPR000629">
    <property type="entry name" value="RNA-helicase_DEAD-box_CS"/>
</dbReference>
<reference evidence="9 10" key="1">
    <citation type="journal article" date="2023" name="IScience">
        <title>Expanded male sex-determining region conserved during the evolution of homothallism in the green alga Volvox.</title>
        <authorList>
            <person name="Yamamoto K."/>
            <person name="Matsuzaki R."/>
            <person name="Mahakham W."/>
            <person name="Heman W."/>
            <person name="Sekimoto H."/>
            <person name="Kawachi M."/>
            <person name="Minakuchi Y."/>
            <person name="Toyoda A."/>
            <person name="Nozaki H."/>
        </authorList>
    </citation>
    <scope>NUCLEOTIDE SEQUENCE [LARGE SCALE GENOMIC DNA]</scope>
    <source>
        <strain evidence="9 10">NIES-4468</strain>
    </source>
</reference>
<dbReference type="Pfam" id="PF00270">
    <property type="entry name" value="DEAD"/>
    <property type="match status" value="1"/>
</dbReference>
<evidence type="ECO:0000256" key="6">
    <source>
        <dbReference type="SAM" id="MobiDB-lite"/>
    </source>
</evidence>
<keyword evidence="5" id="KW-0067">ATP-binding</keyword>
<dbReference type="PANTHER" id="PTHR47959">
    <property type="entry name" value="ATP-DEPENDENT RNA HELICASE RHLE-RELATED"/>
    <property type="match status" value="1"/>
</dbReference>
<keyword evidence="3" id="KW-0378">Hydrolase</keyword>
<dbReference type="Gene3D" id="3.40.50.300">
    <property type="entry name" value="P-loop containing nucleotide triphosphate hydrolases"/>
    <property type="match status" value="2"/>
</dbReference>
<dbReference type="InterPro" id="IPR001650">
    <property type="entry name" value="Helicase_C-like"/>
</dbReference>
<feature type="compositionally biased region" description="Low complexity" evidence="6">
    <location>
        <begin position="697"/>
        <end position="706"/>
    </location>
</feature>
<feature type="region of interest" description="Disordered" evidence="6">
    <location>
        <begin position="1102"/>
        <end position="1124"/>
    </location>
</feature>
<dbReference type="InterPro" id="IPR011545">
    <property type="entry name" value="DEAD/DEAH_box_helicase_dom"/>
</dbReference>
<feature type="region of interest" description="Disordered" evidence="6">
    <location>
        <begin position="1009"/>
        <end position="1090"/>
    </location>
</feature>
<name>A0ABQ5RR82_9CHLO</name>
<evidence type="ECO:0000256" key="4">
    <source>
        <dbReference type="ARBA" id="ARBA00022806"/>
    </source>
</evidence>
<keyword evidence="10" id="KW-1185">Reference proteome</keyword>
<dbReference type="InterPro" id="IPR050079">
    <property type="entry name" value="DEAD_box_RNA_helicase"/>
</dbReference>
<gene>
    <name evidence="9" type="ORF">VaNZ11_002107</name>
</gene>
<feature type="region of interest" description="Disordered" evidence="6">
    <location>
        <begin position="697"/>
        <end position="724"/>
    </location>
</feature>
<feature type="compositionally biased region" description="Low complexity" evidence="6">
    <location>
        <begin position="167"/>
        <end position="181"/>
    </location>
</feature>
<comment type="similarity">
    <text evidence="1">Belongs to the DEAD box helicase family. DDX21/DDX50 subfamily.</text>
</comment>
<comment type="caution">
    <text evidence="9">The sequence shown here is derived from an EMBL/GenBank/DDBJ whole genome shotgun (WGS) entry which is preliminary data.</text>
</comment>
<dbReference type="InterPro" id="IPR044742">
    <property type="entry name" value="DEAD/DEAH_RhlB"/>
</dbReference>
<dbReference type="PROSITE" id="PS51194">
    <property type="entry name" value="HELICASE_CTER"/>
    <property type="match status" value="1"/>
</dbReference>
<evidence type="ECO:0000256" key="1">
    <source>
        <dbReference type="ARBA" id="ARBA00006517"/>
    </source>
</evidence>
<organism evidence="9 10">
    <name type="scientific">Volvox africanus</name>
    <dbReference type="NCBI Taxonomy" id="51714"/>
    <lineage>
        <taxon>Eukaryota</taxon>
        <taxon>Viridiplantae</taxon>
        <taxon>Chlorophyta</taxon>
        <taxon>core chlorophytes</taxon>
        <taxon>Chlorophyceae</taxon>
        <taxon>CS clade</taxon>
        <taxon>Chlamydomonadales</taxon>
        <taxon>Volvocaceae</taxon>
        <taxon>Volvox</taxon>
    </lineage>
</organism>
<dbReference type="PANTHER" id="PTHR47959:SF1">
    <property type="entry name" value="ATP-DEPENDENT RNA HELICASE DBPA"/>
    <property type="match status" value="1"/>
</dbReference>
<dbReference type="InterPro" id="IPR014001">
    <property type="entry name" value="Helicase_ATP-bd"/>
</dbReference>
<feature type="domain" description="Helicase ATP-binding" evidence="7">
    <location>
        <begin position="432"/>
        <end position="619"/>
    </location>
</feature>
<dbReference type="Proteomes" id="UP001165090">
    <property type="component" value="Unassembled WGS sequence"/>
</dbReference>
<proteinExistence type="inferred from homology"/>
<dbReference type="SMART" id="SM00487">
    <property type="entry name" value="DEXDc"/>
    <property type="match status" value="1"/>
</dbReference>
<feature type="compositionally biased region" description="Gly residues" evidence="6">
    <location>
        <begin position="311"/>
        <end position="324"/>
    </location>
</feature>
<dbReference type="SUPFAM" id="SSF52540">
    <property type="entry name" value="P-loop containing nucleoside triphosphate hydrolases"/>
    <property type="match status" value="1"/>
</dbReference>
<keyword evidence="2" id="KW-0547">Nucleotide-binding</keyword>
<evidence type="ECO:0000313" key="9">
    <source>
        <dbReference type="EMBL" id="GLI60076.1"/>
    </source>
</evidence>
<feature type="compositionally biased region" description="Pro residues" evidence="6">
    <location>
        <begin position="256"/>
        <end position="268"/>
    </location>
</feature>
<evidence type="ECO:0000259" key="8">
    <source>
        <dbReference type="PROSITE" id="PS51194"/>
    </source>
</evidence>
<feature type="domain" description="Helicase C-terminal" evidence="8">
    <location>
        <begin position="711"/>
        <end position="856"/>
    </location>
</feature>
<sequence>MTASLQVMKACVTQSAGAYQAAPHRAAGATASPSPGPRRATILWSCLWHQPGGGLSASASNCPQHGPPPLPAFGDSTSYPPSTGQCRIGHSSCWPQQVRYQGAGRTSRPKRFFTALAAAADTASASSSTSPNSLSLSLASDTINESVLLQDEGDHPDYKMSASATLPNNPRHQQRQQHQNPFRNQTNAAALHGERPADASLLQRPVATRGPATAAVIEGGGSSGGRTHRPPPSLLPGTREVPSQHKQPRQGLQPGPATPPSGMPPWPWPSGTAQAAAGTSSTTSLANDSAALASTSGVASVRDGAGPAPGPGTGAGAGVIGSGMSGVHRSASSMPMTASQPGAIRGEAIAQPQQQMQTDKPAPSPLFSDSDPCVEAAYDGLSVTMTGRAPPAPLLSYNELTRAPRKMPNLLLSNAAAAFRLNRPTPIQSYVIPAMMDGRDVLAVSCTGSGKTLAYLLPLLAQLMGRNRVGSKTSASPEALVLVPTRELAEQVFADVQLLIRRSHLKALTVHGGVSLAEQVIAIRGRWRRSAGGVDLLVATPGRLLQLVEQRRAVRLGRLGLLVVDEADRMMEEGMWPDLRRLLSRPGLPTARQTVLVAASLPGPQLAAAAAELLRDSLAVSVGDGSGTSGVVWQHVELVADEDKLTRLTELLAPAASSGRVASRDGVTETHFATANTSSSSSLSATAAAAAAAVTASSKSGSSDAAGPTSPISPMKGSPRGGGPALVFTRSLQRAEEVARHLAGKGVSVALLHRDLTQDQRDEAMQCFRFGVTSVLVATALASRGLNFPDVEHVVNYDVPASASIYMHQVGRTGRGGRPGLATTLVTRSNRPSAPWLLESLRSAGSPVPSWLETMAQEARAKVAALRAAAAVVEGKSAGGARQSRRRTTVALDDPAAATTVKFGSYMTPPRALSGRQRSGTAGARGDAPVIGAVQQANGAAVAVSAAAAAAVNVAAAEGASLPPLQPVVLDRRHDAEYWQAVFDSALRPLGPLQAATAAVEADTVADELEQGKAPATGVRKRRGQQTAFRSVVRSNGRRPNGNESTAATAAAAAAHRSMSSSSSSTREKMTDGSVERRHPGSTPGRATHRLVYRDAAVEVEALPGGGLRAGLQTGRGRPGQSRL</sequence>
<evidence type="ECO:0000313" key="10">
    <source>
        <dbReference type="Proteomes" id="UP001165090"/>
    </source>
</evidence>
<feature type="compositionally biased region" description="Low complexity" evidence="6">
    <location>
        <begin position="1045"/>
        <end position="1065"/>
    </location>
</feature>